<organism evidence="3 4">
    <name type="scientific">Parascedosporium putredinis</name>
    <dbReference type="NCBI Taxonomy" id="1442378"/>
    <lineage>
        <taxon>Eukaryota</taxon>
        <taxon>Fungi</taxon>
        <taxon>Dikarya</taxon>
        <taxon>Ascomycota</taxon>
        <taxon>Pezizomycotina</taxon>
        <taxon>Sordariomycetes</taxon>
        <taxon>Hypocreomycetidae</taxon>
        <taxon>Microascales</taxon>
        <taxon>Microascaceae</taxon>
        <taxon>Parascedosporium</taxon>
    </lineage>
</organism>
<dbReference type="Pfam" id="PF13254">
    <property type="entry name" value="DUF4045"/>
    <property type="match status" value="2"/>
</dbReference>
<evidence type="ECO:0000256" key="1">
    <source>
        <dbReference type="SAM" id="MobiDB-lite"/>
    </source>
</evidence>
<gene>
    <name evidence="3" type="ORF">PPNO1_LOCUS7546</name>
</gene>
<evidence type="ECO:0000313" key="3">
    <source>
        <dbReference type="EMBL" id="CAI4217950.1"/>
    </source>
</evidence>
<dbReference type="EMBL" id="CALLCH030000017">
    <property type="protein sequence ID" value="CAI4217950.1"/>
    <property type="molecule type" value="Genomic_DNA"/>
</dbReference>
<sequence length="226" mass="25369">MSDDVSQFLQQVQQLQGRRAEEDEARSRELEEKFFKKRVSALLDELSAPDDTFDNMESPVTNFSMSPTKETESFSDAESKRTSITSSATTLPSPGMRAAPMSWQRRPNSQSFDKAKSRPLSMVAAENAARTSTTASPEPSSASEQTYTRDQISQALSSKDPTWFRQTSERGLNSPAFRRSQVEDEERLDMSSMRSQLPGMTASDTRESPISNPHPYNRIKSSRHSI</sequence>
<feature type="compositionally biased region" description="Basic and acidic residues" evidence="1">
    <location>
        <begin position="69"/>
        <end position="81"/>
    </location>
</feature>
<name>A0A9P1H8K1_9PEZI</name>
<proteinExistence type="predicted"/>
<dbReference type="Proteomes" id="UP000838763">
    <property type="component" value="Unassembled WGS sequence"/>
</dbReference>
<feature type="region of interest" description="Disordered" evidence="1">
    <location>
        <begin position="1"/>
        <end position="27"/>
    </location>
</feature>
<feature type="compositionally biased region" description="Polar residues" evidence="1">
    <location>
        <begin position="82"/>
        <end position="92"/>
    </location>
</feature>
<dbReference type="InterPro" id="IPR025118">
    <property type="entry name" value="DUF4045"/>
</dbReference>
<feature type="domain" description="DUF4045" evidence="2">
    <location>
        <begin position="49"/>
        <end position="219"/>
    </location>
</feature>
<evidence type="ECO:0000259" key="2">
    <source>
        <dbReference type="Pfam" id="PF13254"/>
    </source>
</evidence>
<reference evidence="3" key="1">
    <citation type="submission" date="2022-11" db="EMBL/GenBank/DDBJ databases">
        <authorList>
            <person name="Scott C."/>
            <person name="Bruce N."/>
        </authorList>
    </citation>
    <scope>NUCLEOTIDE SEQUENCE</scope>
</reference>
<feature type="region of interest" description="Disordered" evidence="1">
    <location>
        <begin position="46"/>
        <end position="226"/>
    </location>
</feature>
<keyword evidence="4" id="KW-1185">Reference proteome</keyword>
<accession>A0A9P1H8K1</accession>
<feature type="compositionally biased region" description="Polar residues" evidence="1">
    <location>
        <begin position="145"/>
        <end position="171"/>
    </location>
</feature>
<dbReference type="OrthoDB" id="6375767at2759"/>
<feature type="domain" description="DUF4045" evidence="2">
    <location>
        <begin position="2"/>
        <end position="38"/>
    </location>
</feature>
<feature type="compositionally biased region" description="Low complexity" evidence="1">
    <location>
        <begin position="1"/>
        <end position="16"/>
    </location>
</feature>
<feature type="compositionally biased region" description="Basic and acidic residues" evidence="1">
    <location>
        <begin position="18"/>
        <end position="27"/>
    </location>
</feature>
<evidence type="ECO:0000313" key="4">
    <source>
        <dbReference type="Proteomes" id="UP000838763"/>
    </source>
</evidence>
<dbReference type="AlphaFoldDB" id="A0A9P1H8K1"/>
<feature type="compositionally biased region" description="Low complexity" evidence="1">
    <location>
        <begin position="131"/>
        <end position="144"/>
    </location>
</feature>
<feature type="compositionally biased region" description="Polar residues" evidence="1">
    <location>
        <begin position="58"/>
        <end position="68"/>
    </location>
</feature>
<protein>
    <recommendedName>
        <fullName evidence="2">DUF4045 domain-containing protein</fullName>
    </recommendedName>
</protein>
<comment type="caution">
    <text evidence="3">The sequence shown here is derived from an EMBL/GenBank/DDBJ whole genome shotgun (WGS) entry which is preliminary data.</text>
</comment>